<reference evidence="1" key="1">
    <citation type="submission" date="2018-11" db="EMBL/GenBank/DDBJ databases">
        <authorList>
            <person name="Alioto T."/>
            <person name="Alioto T."/>
        </authorList>
    </citation>
    <scope>NUCLEOTIDE SEQUENCE</scope>
</reference>
<sequence>MDAFGDNLQRNKLMTKITSGSFGEGYVIRGSDLDVMSVLKRMEVCEDIHIYLNPNKTHFTMEMDDTQPVFNKLRLLQTYATNHFKDCTKIDQILDLTAEATAIGNESSYLHAKVVAKLLDSHMFCMNSIQSTFHSGLEKVIYKDIQLNIKNKYYIPHLVLKATSDYILGISFPLLGEIELSRQAFMQSTELFPGIKYNRAFQTLPLISFM</sequence>
<dbReference type="EMBL" id="UYJE01008851">
    <property type="protein sequence ID" value="VDI67916.1"/>
    <property type="molecule type" value="Genomic_DNA"/>
</dbReference>
<accession>A0A8B6GR37</accession>
<comment type="caution">
    <text evidence="1">The sequence shown here is derived from an EMBL/GenBank/DDBJ whole genome shotgun (WGS) entry which is preliminary data.</text>
</comment>
<organism evidence="1 2">
    <name type="scientific">Mytilus galloprovincialis</name>
    <name type="common">Mediterranean mussel</name>
    <dbReference type="NCBI Taxonomy" id="29158"/>
    <lineage>
        <taxon>Eukaryota</taxon>
        <taxon>Metazoa</taxon>
        <taxon>Spiralia</taxon>
        <taxon>Lophotrochozoa</taxon>
        <taxon>Mollusca</taxon>
        <taxon>Bivalvia</taxon>
        <taxon>Autobranchia</taxon>
        <taxon>Pteriomorphia</taxon>
        <taxon>Mytilida</taxon>
        <taxon>Mytiloidea</taxon>
        <taxon>Mytilidae</taxon>
        <taxon>Mytilinae</taxon>
        <taxon>Mytilus</taxon>
    </lineage>
</organism>
<dbReference type="AlphaFoldDB" id="A0A8B6GR37"/>
<gene>
    <name evidence="1" type="ORF">MGAL_10B005950</name>
</gene>
<name>A0A8B6GR37_MYTGA</name>
<protein>
    <submittedName>
        <fullName evidence="1">Uncharacterized protein</fullName>
    </submittedName>
</protein>
<keyword evidence="2" id="KW-1185">Reference proteome</keyword>
<dbReference type="Proteomes" id="UP000596742">
    <property type="component" value="Unassembled WGS sequence"/>
</dbReference>
<evidence type="ECO:0000313" key="2">
    <source>
        <dbReference type="Proteomes" id="UP000596742"/>
    </source>
</evidence>
<evidence type="ECO:0000313" key="1">
    <source>
        <dbReference type="EMBL" id="VDI67916.1"/>
    </source>
</evidence>
<proteinExistence type="predicted"/>